<accession>A0AAE1KXQ7</accession>
<organism evidence="2 3">
    <name type="scientific">Petrolisthes cinctipes</name>
    <name type="common">Flat porcelain crab</name>
    <dbReference type="NCBI Taxonomy" id="88211"/>
    <lineage>
        <taxon>Eukaryota</taxon>
        <taxon>Metazoa</taxon>
        <taxon>Ecdysozoa</taxon>
        <taxon>Arthropoda</taxon>
        <taxon>Crustacea</taxon>
        <taxon>Multicrustacea</taxon>
        <taxon>Malacostraca</taxon>
        <taxon>Eumalacostraca</taxon>
        <taxon>Eucarida</taxon>
        <taxon>Decapoda</taxon>
        <taxon>Pleocyemata</taxon>
        <taxon>Anomura</taxon>
        <taxon>Galatheoidea</taxon>
        <taxon>Porcellanidae</taxon>
        <taxon>Petrolisthes</taxon>
    </lineage>
</organism>
<comment type="caution">
    <text evidence="2">The sequence shown here is derived from an EMBL/GenBank/DDBJ whole genome shotgun (WGS) entry which is preliminary data.</text>
</comment>
<reference evidence="2" key="1">
    <citation type="submission" date="2023-10" db="EMBL/GenBank/DDBJ databases">
        <title>Genome assemblies of two species of porcelain crab, Petrolisthes cinctipes and Petrolisthes manimaculis (Anomura: Porcellanidae).</title>
        <authorList>
            <person name="Angst P."/>
        </authorList>
    </citation>
    <scope>NUCLEOTIDE SEQUENCE</scope>
    <source>
        <strain evidence="2">PB745_01</strain>
        <tissue evidence="2">Gill</tissue>
    </source>
</reference>
<dbReference type="AlphaFoldDB" id="A0AAE1KXQ7"/>
<gene>
    <name evidence="2" type="ORF">Pcinc_006682</name>
</gene>
<dbReference type="Pfam" id="PF12017">
    <property type="entry name" value="Tnp_P_element"/>
    <property type="match status" value="1"/>
</dbReference>
<evidence type="ECO:0000259" key="1">
    <source>
        <dbReference type="Pfam" id="PF12017"/>
    </source>
</evidence>
<sequence>MRDILSPFFTDTQIDFFLTGESVRKWSDDDVARALTLKSISPNGYHYLREQLKLPFPSVSTLQRWTNGHSFNPGILDSVLKLMKNKGETMTTGERACILSFDERQNLVTE</sequence>
<dbReference type="EMBL" id="JAWQEG010000497">
    <property type="protein sequence ID" value="KAK3889296.1"/>
    <property type="molecule type" value="Genomic_DNA"/>
</dbReference>
<keyword evidence="3" id="KW-1185">Reference proteome</keyword>
<name>A0AAE1KXQ7_PETCI</name>
<feature type="domain" description="THAP9-like helix-turn-helix" evidence="1">
    <location>
        <begin position="6"/>
        <end position="65"/>
    </location>
</feature>
<dbReference type="InterPro" id="IPR021896">
    <property type="entry name" value="THAP9-like_HTH"/>
</dbReference>
<dbReference type="Proteomes" id="UP001286313">
    <property type="component" value="Unassembled WGS sequence"/>
</dbReference>
<proteinExistence type="predicted"/>
<evidence type="ECO:0000313" key="3">
    <source>
        <dbReference type="Proteomes" id="UP001286313"/>
    </source>
</evidence>
<protein>
    <recommendedName>
        <fullName evidence="1">THAP9-like helix-turn-helix domain-containing protein</fullName>
    </recommendedName>
</protein>
<evidence type="ECO:0000313" key="2">
    <source>
        <dbReference type="EMBL" id="KAK3889296.1"/>
    </source>
</evidence>